<name>A0A1R2C1C4_9CILI</name>
<dbReference type="SMART" id="SM01399">
    <property type="entry name" value="Sybindin"/>
    <property type="match status" value="1"/>
</dbReference>
<protein>
    <recommendedName>
        <fullName evidence="7">Trafficking protein particle complex subunit</fullName>
    </recommendedName>
</protein>
<keyword evidence="5 7" id="KW-0333">Golgi apparatus</keyword>
<evidence type="ECO:0000256" key="3">
    <source>
        <dbReference type="ARBA" id="ARBA00022824"/>
    </source>
</evidence>
<evidence type="ECO:0000256" key="7">
    <source>
        <dbReference type="RuleBase" id="RU366065"/>
    </source>
</evidence>
<proteinExistence type="inferred from homology"/>
<dbReference type="GO" id="GO:0006888">
    <property type="term" value="P:endoplasmic reticulum to Golgi vesicle-mediated transport"/>
    <property type="evidence" value="ECO:0007669"/>
    <property type="project" value="UniProtKB-UniRule"/>
</dbReference>
<accession>A0A1R2C1C4</accession>
<organism evidence="8 9">
    <name type="scientific">Stentor coeruleus</name>
    <dbReference type="NCBI Taxonomy" id="5963"/>
    <lineage>
        <taxon>Eukaryota</taxon>
        <taxon>Sar</taxon>
        <taxon>Alveolata</taxon>
        <taxon>Ciliophora</taxon>
        <taxon>Postciliodesmatophora</taxon>
        <taxon>Heterotrichea</taxon>
        <taxon>Heterotrichida</taxon>
        <taxon>Stentoridae</taxon>
        <taxon>Stentor</taxon>
    </lineage>
</organism>
<dbReference type="GO" id="GO:0005794">
    <property type="term" value="C:Golgi apparatus"/>
    <property type="evidence" value="ECO:0007669"/>
    <property type="project" value="UniProtKB-SubCell"/>
</dbReference>
<keyword evidence="4 7" id="KW-0931">ER-Golgi transport</keyword>
<comment type="similarity">
    <text evidence="6">Belongs to the TRAPP small subunits family. TRAPPC4 subfamily.</text>
</comment>
<keyword evidence="9" id="KW-1185">Reference proteome</keyword>
<dbReference type="PANTHER" id="PTHR23249:SF15">
    <property type="entry name" value="TRAFFICKING PROTEIN PARTICLE COMPLEX SUBUNIT 4"/>
    <property type="match status" value="1"/>
</dbReference>
<comment type="subunit">
    <text evidence="7">Part of the multisubunit transport protein particle (TRAPP) complex.</text>
</comment>
<dbReference type="PANTHER" id="PTHR23249">
    <property type="entry name" value="TRAFFICKING PROTEIN PARTICLE COMPLEX SUBUNIT"/>
    <property type="match status" value="1"/>
</dbReference>
<evidence type="ECO:0000256" key="5">
    <source>
        <dbReference type="ARBA" id="ARBA00023034"/>
    </source>
</evidence>
<dbReference type="GO" id="GO:0005783">
    <property type="term" value="C:endoplasmic reticulum"/>
    <property type="evidence" value="ECO:0007669"/>
    <property type="project" value="UniProtKB-SubCell"/>
</dbReference>
<dbReference type="Pfam" id="PF04099">
    <property type="entry name" value="Sybindin"/>
    <property type="match status" value="1"/>
</dbReference>
<dbReference type="Proteomes" id="UP000187209">
    <property type="component" value="Unassembled WGS sequence"/>
</dbReference>
<reference evidence="8 9" key="1">
    <citation type="submission" date="2016-11" db="EMBL/GenBank/DDBJ databases">
        <title>The macronuclear genome of Stentor coeruleus: a giant cell with tiny introns.</title>
        <authorList>
            <person name="Slabodnick M."/>
            <person name="Ruby J.G."/>
            <person name="Reiff S.B."/>
            <person name="Swart E.C."/>
            <person name="Gosai S."/>
            <person name="Prabakaran S."/>
            <person name="Witkowska E."/>
            <person name="Larue G.E."/>
            <person name="Fisher S."/>
            <person name="Freeman R.M."/>
            <person name="Gunawardena J."/>
            <person name="Chu W."/>
            <person name="Stover N.A."/>
            <person name="Gregory B.D."/>
            <person name="Nowacki M."/>
            <person name="Derisi J."/>
            <person name="Roy S.W."/>
            <person name="Marshall W.F."/>
            <person name="Sood P."/>
        </authorList>
    </citation>
    <scope>NUCLEOTIDE SEQUENCE [LARGE SCALE GENOMIC DNA]</scope>
    <source>
        <strain evidence="8">WM001</strain>
    </source>
</reference>
<dbReference type="SUPFAM" id="SSF64356">
    <property type="entry name" value="SNARE-like"/>
    <property type="match status" value="1"/>
</dbReference>
<evidence type="ECO:0000256" key="1">
    <source>
        <dbReference type="ARBA" id="ARBA00004555"/>
    </source>
</evidence>
<keyword evidence="2 7" id="KW-0813">Transport</keyword>
<dbReference type="OrthoDB" id="284639at2759"/>
<evidence type="ECO:0000256" key="2">
    <source>
        <dbReference type="ARBA" id="ARBA00022448"/>
    </source>
</evidence>
<keyword evidence="3 7" id="KW-0256">Endoplasmic reticulum</keyword>
<comment type="caution">
    <text evidence="8">The sequence shown here is derived from an EMBL/GenBank/DDBJ whole genome shotgun (WGS) entry which is preliminary data.</text>
</comment>
<evidence type="ECO:0000256" key="4">
    <source>
        <dbReference type="ARBA" id="ARBA00022892"/>
    </source>
</evidence>
<dbReference type="EMBL" id="MPUH01000325">
    <property type="protein sequence ID" value="OMJ82818.1"/>
    <property type="molecule type" value="Genomic_DNA"/>
</dbReference>
<dbReference type="GO" id="GO:0030008">
    <property type="term" value="C:TRAPP complex"/>
    <property type="evidence" value="ECO:0007669"/>
    <property type="project" value="UniProtKB-UniRule"/>
</dbReference>
<dbReference type="Gene3D" id="3.30.450.70">
    <property type="match status" value="1"/>
</dbReference>
<comment type="subcellular location">
    <subcellularLocation>
        <location evidence="7">Endoplasmic reticulum</location>
    </subcellularLocation>
    <subcellularLocation>
        <location evidence="7">Golgi apparatus</location>
        <location evidence="7">cis-Golgi network</location>
    </subcellularLocation>
    <subcellularLocation>
        <location evidence="1">Golgi apparatus</location>
    </subcellularLocation>
</comment>
<evidence type="ECO:0000256" key="6">
    <source>
        <dbReference type="ARBA" id="ARBA00038179"/>
    </source>
</evidence>
<evidence type="ECO:0000313" key="9">
    <source>
        <dbReference type="Proteomes" id="UP000187209"/>
    </source>
</evidence>
<evidence type="ECO:0000313" key="8">
    <source>
        <dbReference type="EMBL" id="OMJ82818.1"/>
    </source>
</evidence>
<dbReference type="AlphaFoldDB" id="A0A1R2C1C4"/>
<sequence length="134" mass="15392">MHYNFFIVNKIGLLIYERKFPGCAQLDSSDLIRFGATLSALHLLSAVVTPSGLKKSGLKIISSKFFKLCCFQSPTGVKFCLVSDSNTTDMEKLCKKAYQYYSDYVLKNPFYELDQQIRFEGFDREIEKLFAIKQ</sequence>
<gene>
    <name evidence="8" type="ORF">SteCoe_16351</name>
</gene>
<dbReference type="InterPro" id="IPR007233">
    <property type="entry name" value="TRAPPC"/>
</dbReference>
<dbReference type="InterPro" id="IPR011012">
    <property type="entry name" value="Longin-like_dom_sf"/>
</dbReference>